<accession>D0L0Z2</accession>
<dbReference type="Gene3D" id="3.40.50.300">
    <property type="entry name" value="P-loop containing nucleotide triphosphate hydrolases"/>
    <property type="match status" value="1"/>
</dbReference>
<gene>
    <name evidence="2" type="ordered locus">Hneap_1535</name>
</gene>
<dbReference type="CDD" id="cd00267">
    <property type="entry name" value="ABC_ATPase"/>
    <property type="match status" value="1"/>
</dbReference>
<proteinExistence type="predicted"/>
<dbReference type="InterPro" id="IPR051396">
    <property type="entry name" value="Bact_Antivir_Def_Nuclease"/>
</dbReference>
<dbReference type="InterPro" id="IPR041685">
    <property type="entry name" value="AAA_GajA/Old/RecF-like"/>
</dbReference>
<feature type="domain" description="Endonuclease GajA/Old nuclease/RecF-like AAA" evidence="1">
    <location>
        <begin position="1"/>
        <end position="386"/>
    </location>
</feature>
<dbReference type="STRING" id="555778.Hneap_1535"/>
<evidence type="ECO:0000259" key="1">
    <source>
        <dbReference type="Pfam" id="PF13175"/>
    </source>
</evidence>
<reference evidence="2 3" key="1">
    <citation type="submission" date="2009-10" db="EMBL/GenBank/DDBJ databases">
        <title>Complete sequence of Halothiobacillus neapolitanus c2.</title>
        <authorList>
            <consortium name="US DOE Joint Genome Institute"/>
            <person name="Lucas S."/>
            <person name="Copeland A."/>
            <person name="Lapidus A."/>
            <person name="Glavina del Rio T."/>
            <person name="Tice H."/>
            <person name="Bruce D."/>
            <person name="Goodwin L."/>
            <person name="Pitluck S."/>
            <person name="Davenport K."/>
            <person name="Brettin T."/>
            <person name="Detter J.C."/>
            <person name="Han C."/>
            <person name="Tapia R."/>
            <person name="Larimer F."/>
            <person name="Land M."/>
            <person name="Hauser L."/>
            <person name="Kyrpides N."/>
            <person name="Mikhailova N."/>
            <person name="Kerfeld C."/>
            <person name="Cannon G."/>
            <person name="Heinhort S."/>
        </authorList>
    </citation>
    <scope>NUCLEOTIDE SEQUENCE [LARGE SCALE GENOMIC DNA]</scope>
    <source>
        <strain evidence="3">ATCC 23641 / c2</strain>
    </source>
</reference>
<keyword evidence="3" id="KW-1185">Reference proteome</keyword>
<dbReference type="Pfam" id="PF13175">
    <property type="entry name" value="AAA_15"/>
    <property type="match status" value="1"/>
</dbReference>
<dbReference type="KEGG" id="hna:Hneap_1535"/>
<dbReference type="RefSeq" id="WP_012824399.1">
    <property type="nucleotide sequence ID" value="NC_013422.1"/>
</dbReference>
<name>D0L0Z2_HALNC</name>
<dbReference type="PANTHER" id="PTHR43581">
    <property type="entry name" value="ATP/GTP PHOSPHATASE"/>
    <property type="match status" value="1"/>
</dbReference>
<evidence type="ECO:0000313" key="3">
    <source>
        <dbReference type="Proteomes" id="UP000009102"/>
    </source>
</evidence>
<dbReference type="InterPro" id="IPR027417">
    <property type="entry name" value="P-loop_NTPase"/>
</dbReference>
<dbReference type="HOGENOM" id="CLU_032548_1_1_6"/>
<dbReference type="PIRSF" id="PIRSF034888">
    <property type="entry name" value="P-loop_UCP034888"/>
    <property type="match status" value="1"/>
</dbReference>
<dbReference type="EMBL" id="CP001801">
    <property type="protein sequence ID" value="ACX96365.1"/>
    <property type="molecule type" value="Genomic_DNA"/>
</dbReference>
<sequence length="457" mass="51109">MKITELQLEKFKSFELQKFNFKKITILAGANSAGKSTILNALATILQGSETRPFPFYFSNYGGNIHLGGYKDIVKDGNSSDKFGIGVRFENNGAETYVKGTYRYATNGHQILVDSIIIEIDEQTLEVKWNGQVKGYSVYRKISENKKTEDSKVAKAIFTSLSELFSKTNDTEKNTKIQNSIDEFLSSISKSSDNWEPVELKKASNLYSSLCSTISYKITIDSYIKSLSKLSNLTTYIGPIRPYPSRHYYISSLQEKIDSLGNNAFQILIDWYSSDKKKFNKVINGLQTLKLADSIIIGSLKDELVEINVAPYNQRHTVNLSDVGFGLSQILPVLVANAASENDSTLLINQPEVHLHPSSQAELANYFFTESKNKNFIIETHSEYLINRFRLLVAEGKIKSEDISIIYIDKGEQDPTLSEISISDNGALISAPDSFFNTYYVDSKALVFSSIGGGEIE</sequence>
<evidence type="ECO:0000313" key="2">
    <source>
        <dbReference type="EMBL" id="ACX96365.1"/>
    </source>
</evidence>
<dbReference type="AlphaFoldDB" id="D0L0Z2"/>
<dbReference type="eggNOG" id="COG4938">
    <property type="taxonomic scope" value="Bacteria"/>
</dbReference>
<organism evidence="2 3">
    <name type="scientific">Halothiobacillus neapolitanus (strain ATCC 23641 / DSM 15147 / CIP 104769 / NCIMB 8539 / c2)</name>
    <name type="common">Thiobacillus neapolitanus</name>
    <dbReference type="NCBI Taxonomy" id="555778"/>
    <lineage>
        <taxon>Bacteria</taxon>
        <taxon>Pseudomonadati</taxon>
        <taxon>Pseudomonadota</taxon>
        <taxon>Gammaproteobacteria</taxon>
        <taxon>Chromatiales</taxon>
        <taxon>Halothiobacillaceae</taxon>
        <taxon>Halothiobacillus</taxon>
    </lineage>
</organism>
<protein>
    <recommendedName>
        <fullName evidence="1">Endonuclease GajA/Old nuclease/RecF-like AAA domain-containing protein</fullName>
    </recommendedName>
</protein>
<dbReference type="InterPro" id="IPR014592">
    <property type="entry name" value="P-loop_UCP034888"/>
</dbReference>
<dbReference type="SUPFAM" id="SSF52540">
    <property type="entry name" value="P-loop containing nucleoside triphosphate hydrolases"/>
    <property type="match status" value="1"/>
</dbReference>
<dbReference type="PANTHER" id="PTHR43581:SF2">
    <property type="entry name" value="EXCINUCLEASE ATPASE SUBUNIT"/>
    <property type="match status" value="1"/>
</dbReference>
<dbReference type="Proteomes" id="UP000009102">
    <property type="component" value="Chromosome"/>
</dbReference>